<evidence type="ECO:0000313" key="1">
    <source>
        <dbReference type="EMBL" id="JAD19442.1"/>
    </source>
</evidence>
<protein>
    <submittedName>
        <fullName evidence="1">Uncharacterized protein</fullName>
    </submittedName>
</protein>
<sequence>MCSLTFFTVWCF</sequence>
<proteinExistence type="predicted"/>
<reference evidence="1" key="1">
    <citation type="submission" date="2014-09" db="EMBL/GenBank/DDBJ databases">
        <authorList>
            <person name="Magalhaes I.L.F."/>
            <person name="Oliveira U."/>
            <person name="Santos F.R."/>
            <person name="Vidigal T.H.D.A."/>
            <person name="Brescovit A.D."/>
            <person name="Santos A.J."/>
        </authorList>
    </citation>
    <scope>NUCLEOTIDE SEQUENCE</scope>
    <source>
        <tissue evidence="1">Shoot tissue taken approximately 20 cm above the soil surface</tissue>
    </source>
</reference>
<organism evidence="1">
    <name type="scientific">Arundo donax</name>
    <name type="common">Giant reed</name>
    <name type="synonym">Donax arundinaceus</name>
    <dbReference type="NCBI Taxonomy" id="35708"/>
    <lineage>
        <taxon>Eukaryota</taxon>
        <taxon>Viridiplantae</taxon>
        <taxon>Streptophyta</taxon>
        <taxon>Embryophyta</taxon>
        <taxon>Tracheophyta</taxon>
        <taxon>Spermatophyta</taxon>
        <taxon>Magnoliopsida</taxon>
        <taxon>Liliopsida</taxon>
        <taxon>Poales</taxon>
        <taxon>Poaceae</taxon>
        <taxon>PACMAD clade</taxon>
        <taxon>Arundinoideae</taxon>
        <taxon>Arundineae</taxon>
        <taxon>Arundo</taxon>
    </lineage>
</organism>
<name>A0A0A8Y610_ARUDO</name>
<reference evidence="1" key="2">
    <citation type="journal article" date="2015" name="Data Brief">
        <title>Shoot transcriptome of the giant reed, Arundo donax.</title>
        <authorList>
            <person name="Barrero R.A."/>
            <person name="Guerrero F.D."/>
            <person name="Moolhuijzen P."/>
            <person name="Goolsby J.A."/>
            <person name="Tidwell J."/>
            <person name="Bellgard S.E."/>
            <person name="Bellgard M.I."/>
        </authorList>
    </citation>
    <scope>NUCLEOTIDE SEQUENCE</scope>
    <source>
        <tissue evidence="1">Shoot tissue taken approximately 20 cm above the soil surface</tissue>
    </source>
</reference>
<dbReference type="EMBL" id="GBRH01278453">
    <property type="protein sequence ID" value="JAD19442.1"/>
    <property type="molecule type" value="Transcribed_RNA"/>
</dbReference>
<accession>A0A0A8Y610</accession>